<dbReference type="Proteomes" id="UP000254337">
    <property type="component" value="Chromosome"/>
</dbReference>
<evidence type="ECO:0000313" key="3">
    <source>
        <dbReference type="Proteomes" id="UP000254337"/>
    </source>
</evidence>
<evidence type="ECO:0000259" key="1">
    <source>
        <dbReference type="Pfam" id="PF12728"/>
    </source>
</evidence>
<gene>
    <name evidence="2" type="ORF">DKB62_01485</name>
</gene>
<dbReference type="EMBL" id="CP029462">
    <property type="protein sequence ID" value="AXL20349.1"/>
    <property type="molecule type" value="Genomic_DNA"/>
</dbReference>
<dbReference type="GO" id="GO:0003677">
    <property type="term" value="F:DNA binding"/>
    <property type="evidence" value="ECO:0007669"/>
    <property type="project" value="UniProtKB-KW"/>
</dbReference>
<sequence length="80" mass="9319">MEKERIYPDDVDRLLSIDEVAARLRTSPAFVRELMDAGLLIGLKFKKNRRVRKVTLNRFLEKYDGCDMYDVLQQAVGAEK</sequence>
<evidence type="ECO:0000313" key="2">
    <source>
        <dbReference type="EMBL" id="AXL20349.1"/>
    </source>
</evidence>
<dbReference type="OrthoDB" id="9947116at2"/>
<feature type="domain" description="Helix-turn-helix" evidence="1">
    <location>
        <begin position="14"/>
        <end position="62"/>
    </location>
</feature>
<accession>A0A346AWV6</accession>
<reference evidence="2 3" key="1">
    <citation type="submission" date="2018-05" db="EMBL/GenBank/DDBJ databases">
        <title>Complete genome sequence of Megasphaera sp. AJH120T, isolated from the ceca of a chicken.</title>
        <authorList>
            <person name="Maki J."/>
            <person name="Looft T."/>
        </authorList>
    </citation>
    <scope>NUCLEOTIDE SEQUENCE [LARGE SCALE GENOMIC DNA]</scope>
    <source>
        <strain evidence="2 3">AJH120</strain>
    </source>
</reference>
<protein>
    <submittedName>
        <fullName evidence="2">DNA-binding protein</fullName>
    </submittedName>
</protein>
<dbReference type="AlphaFoldDB" id="A0A346AWV6"/>
<dbReference type="RefSeq" id="WP_107195951.1">
    <property type="nucleotide sequence ID" value="NZ_CP029462.1"/>
</dbReference>
<dbReference type="KEGG" id="meg:DKB62_01485"/>
<keyword evidence="2" id="KW-0238">DNA-binding</keyword>
<proteinExistence type="predicted"/>
<keyword evidence="3" id="KW-1185">Reference proteome</keyword>
<name>A0A346AWV6_9FIRM</name>
<dbReference type="Pfam" id="PF12728">
    <property type="entry name" value="HTH_17"/>
    <property type="match status" value="1"/>
</dbReference>
<dbReference type="InterPro" id="IPR041657">
    <property type="entry name" value="HTH_17"/>
</dbReference>
<organism evidence="2 3">
    <name type="scientific">Megasphaera stantonii</name>
    <dbReference type="NCBI Taxonomy" id="2144175"/>
    <lineage>
        <taxon>Bacteria</taxon>
        <taxon>Bacillati</taxon>
        <taxon>Bacillota</taxon>
        <taxon>Negativicutes</taxon>
        <taxon>Veillonellales</taxon>
        <taxon>Veillonellaceae</taxon>
        <taxon>Megasphaera</taxon>
    </lineage>
</organism>